<dbReference type="Proteomes" id="UP000004474">
    <property type="component" value="Unassembled WGS sequence"/>
</dbReference>
<reference evidence="2 4" key="2">
    <citation type="journal article" date="2012" name="J. Bacteriol.">
        <title>Genome Sequence of Janibacter hoylei MTCC8307, Isolated from the Stratospheric Air.</title>
        <authorList>
            <person name="Pawar S.P."/>
            <person name="Dhotre D.P."/>
            <person name="Shetty S.A."/>
            <person name="Chowdhury S.P."/>
            <person name="Chaudhari B.L."/>
            <person name="Shouche Y.S."/>
        </authorList>
    </citation>
    <scope>NUCLEOTIDE SEQUENCE [LARGE SCALE GENOMIC DNA]</scope>
    <source>
        <strain evidence="2 4">PVAS-1</strain>
    </source>
</reference>
<dbReference type="CDD" id="cd03801">
    <property type="entry name" value="GT4_PimA-like"/>
    <property type="match status" value="1"/>
</dbReference>
<dbReference type="GO" id="GO:0016757">
    <property type="term" value="F:glycosyltransferase activity"/>
    <property type="evidence" value="ECO:0007669"/>
    <property type="project" value="TreeGrafter"/>
</dbReference>
<evidence type="ECO:0000313" key="3">
    <source>
        <dbReference type="EMBL" id="RWU84471.1"/>
    </source>
</evidence>
<keyword evidence="2" id="KW-0808">Transferase</keyword>
<organism evidence="2 4">
    <name type="scientific">Janibacter hoylei PVAS-1</name>
    <dbReference type="NCBI Taxonomy" id="1210046"/>
    <lineage>
        <taxon>Bacteria</taxon>
        <taxon>Bacillati</taxon>
        <taxon>Actinomycetota</taxon>
        <taxon>Actinomycetes</taxon>
        <taxon>Micrococcales</taxon>
        <taxon>Intrasporangiaceae</taxon>
        <taxon>Janibacter</taxon>
    </lineage>
</organism>
<dbReference type="PANTHER" id="PTHR45947:SF3">
    <property type="entry name" value="SULFOQUINOVOSYL TRANSFERASE SQD2"/>
    <property type="match status" value="1"/>
</dbReference>
<evidence type="ECO:0000313" key="5">
    <source>
        <dbReference type="Proteomes" id="UP000288711"/>
    </source>
</evidence>
<protein>
    <recommendedName>
        <fullName evidence="1">D-inositol 3-phosphate glycosyltransferase</fullName>
    </recommendedName>
</protein>
<dbReference type="PANTHER" id="PTHR45947">
    <property type="entry name" value="SULFOQUINOVOSYL TRANSFERASE SQD2"/>
    <property type="match status" value="1"/>
</dbReference>
<dbReference type="EMBL" id="ALWX01000017">
    <property type="protein sequence ID" value="EKA61948.1"/>
    <property type="molecule type" value="Genomic_DNA"/>
</dbReference>
<dbReference type="EMBL" id="PIPF01000004">
    <property type="protein sequence ID" value="RWU84471.1"/>
    <property type="molecule type" value="Genomic_DNA"/>
</dbReference>
<dbReference type="AlphaFoldDB" id="K1ERX1"/>
<comment type="caution">
    <text evidence="2">The sequence shown here is derived from an EMBL/GenBank/DDBJ whole genome shotgun (WGS) entry which is preliminary data.</text>
</comment>
<dbReference type="InterPro" id="IPR050194">
    <property type="entry name" value="Glycosyltransferase_grp1"/>
</dbReference>
<keyword evidence="5" id="KW-1185">Reference proteome</keyword>
<evidence type="ECO:0000313" key="4">
    <source>
        <dbReference type="Proteomes" id="UP000004474"/>
    </source>
</evidence>
<dbReference type="SUPFAM" id="SSF53756">
    <property type="entry name" value="UDP-Glycosyltransferase/glycogen phosphorylase"/>
    <property type="match status" value="1"/>
</dbReference>
<dbReference type="PATRIC" id="fig|1210046.3.peg.925"/>
<dbReference type="RefSeq" id="WP_007925654.1">
    <property type="nucleotide sequence ID" value="NZ_ALWX01000017.1"/>
</dbReference>
<proteinExistence type="predicted"/>
<dbReference type="Proteomes" id="UP000288711">
    <property type="component" value="Unassembled WGS sequence"/>
</dbReference>
<gene>
    <name evidence="2" type="ORF">B277_04769</name>
    <name evidence="3" type="ORF">CWN80_04815</name>
</gene>
<accession>K1ERX1</accession>
<reference evidence="3 5" key="1">
    <citation type="journal article" date="2009" name="Int. J. Syst. Evol. Microbiol.">
        <title>Janibacter hoylei sp. nov., Bacillus isronensis sp. nov. and Bacillus aryabhattai sp. nov., isolated from cryotubes used for collecting air from the upper atmosphere.</title>
        <authorList>
            <person name="Shivaji S."/>
            <person name="Chaturvedi P."/>
            <person name="Begum Z."/>
            <person name="Pindi P.K."/>
            <person name="Manorama R."/>
            <person name="Padmanaban D.A."/>
            <person name="Shouche Y.S."/>
            <person name="Pawar S."/>
            <person name="Vaishampayan P."/>
            <person name="Dutt C.B."/>
            <person name="Datta G.N."/>
            <person name="Manchanda R.K."/>
            <person name="Rao U.R."/>
            <person name="Bhargava P.M."/>
            <person name="Narlikar J.V."/>
        </authorList>
    </citation>
    <scope>NUCLEOTIDE SEQUENCE [LARGE SCALE GENOMIC DNA]</scope>
    <source>
        <strain evidence="3 5">PVAS-1</strain>
    </source>
</reference>
<dbReference type="Gene3D" id="3.40.50.2000">
    <property type="entry name" value="Glycogen Phosphorylase B"/>
    <property type="match status" value="2"/>
</dbReference>
<dbReference type="STRING" id="1210046.B277_04769"/>
<dbReference type="eggNOG" id="COG0438">
    <property type="taxonomic scope" value="Bacteria"/>
</dbReference>
<dbReference type="Pfam" id="PF13692">
    <property type="entry name" value="Glyco_trans_1_4"/>
    <property type="match status" value="1"/>
</dbReference>
<reference evidence="3" key="3">
    <citation type="submission" date="2017-11" db="EMBL/GenBank/DDBJ databases">
        <authorList>
            <person name="Seuylemezian A."/>
            <person name="Cooper K."/>
            <person name="Vaishampayan P."/>
        </authorList>
    </citation>
    <scope>NUCLEOTIDE SEQUENCE</scope>
    <source>
        <strain evidence="3">PVAS-1</strain>
    </source>
</reference>
<evidence type="ECO:0000256" key="1">
    <source>
        <dbReference type="ARBA" id="ARBA00021292"/>
    </source>
</evidence>
<sequence length="372" mass="39693">MRVAIMVHRFHPDLGGVEMTAQVIARGLAERHGDEIVVVTHTEDDHDDAAFPFRVVREPAPGELLGVVRGAEVVLHNNPCLQFWWPQAVTRTPIVMAIRQHVSLPGQAMSRVTRAKYHAKYALIEGADELTATSHHMATHLPQITTVIPNGYRDDVFSTIVPPTSRDATSLAYLGRLTEDKGVDLLVHAVALLAGRGTDVRLTVMGDGPERPALESLADSLGVGERIAWVGAVDGPRANTLLNEHAIAVVPSRVPEAFGTVALEAAAAGCVVVGADLGGLPEAIGPCGPLFVPDDAASLADRVEQLVRNPQSLAGYRARLAAHTAAHTQAAMVDGYREVLVRAAAGRGRNRAASKSLRGRVRRAINPWPPSV</sequence>
<dbReference type="OrthoDB" id="8878585at2"/>
<name>K1ERX1_9MICO</name>
<evidence type="ECO:0000313" key="2">
    <source>
        <dbReference type="EMBL" id="EKA61948.1"/>
    </source>
</evidence>